<dbReference type="CDD" id="cd00063">
    <property type="entry name" value="FN3"/>
    <property type="match status" value="1"/>
</dbReference>
<evidence type="ECO:0000259" key="1">
    <source>
        <dbReference type="PROSITE" id="PS50853"/>
    </source>
</evidence>
<feature type="domain" description="Fibronectin type-III" evidence="1">
    <location>
        <begin position="1"/>
        <end position="50"/>
    </location>
</feature>
<evidence type="ECO:0000313" key="2">
    <source>
        <dbReference type="EMBL" id="CAG7727865.1"/>
    </source>
</evidence>
<accession>A0A8J2P0X3</accession>
<gene>
    <name evidence="2" type="ORF">AFUS01_LOCUS16683</name>
</gene>
<organism evidence="2 3">
    <name type="scientific">Allacma fusca</name>
    <dbReference type="NCBI Taxonomy" id="39272"/>
    <lineage>
        <taxon>Eukaryota</taxon>
        <taxon>Metazoa</taxon>
        <taxon>Ecdysozoa</taxon>
        <taxon>Arthropoda</taxon>
        <taxon>Hexapoda</taxon>
        <taxon>Collembola</taxon>
        <taxon>Symphypleona</taxon>
        <taxon>Sminthuridae</taxon>
        <taxon>Allacma</taxon>
    </lineage>
</organism>
<feature type="non-terminal residue" evidence="2">
    <location>
        <position position="1"/>
    </location>
</feature>
<dbReference type="EMBL" id="CAJVCH010154386">
    <property type="protein sequence ID" value="CAG7727865.1"/>
    <property type="molecule type" value="Genomic_DNA"/>
</dbReference>
<keyword evidence="3" id="KW-1185">Reference proteome</keyword>
<dbReference type="Proteomes" id="UP000708208">
    <property type="component" value="Unassembled WGS sequence"/>
</dbReference>
<dbReference type="AlphaFoldDB" id="A0A8J2P0X3"/>
<dbReference type="InterPro" id="IPR003961">
    <property type="entry name" value="FN3_dom"/>
</dbReference>
<comment type="caution">
    <text evidence="2">The sequence shown here is derived from an EMBL/GenBank/DDBJ whole genome shotgun (WGS) entry which is preliminary data.</text>
</comment>
<sequence>WRLVAGDLPGDTKFYGIHNLQPNTNYDIQIAAINHAGRSAMNYSFLTGAGHLGKLCFQLQGFSYFHNIL</sequence>
<dbReference type="PROSITE" id="PS50853">
    <property type="entry name" value="FN3"/>
    <property type="match status" value="1"/>
</dbReference>
<evidence type="ECO:0000313" key="3">
    <source>
        <dbReference type="Proteomes" id="UP000708208"/>
    </source>
</evidence>
<reference evidence="2" key="1">
    <citation type="submission" date="2021-06" db="EMBL/GenBank/DDBJ databases">
        <authorList>
            <person name="Hodson N. C."/>
            <person name="Mongue J. A."/>
            <person name="Jaron S. K."/>
        </authorList>
    </citation>
    <scope>NUCLEOTIDE SEQUENCE</scope>
</reference>
<name>A0A8J2P0X3_9HEXA</name>
<protein>
    <recommendedName>
        <fullName evidence="1">Fibronectin type-III domain-containing protein</fullName>
    </recommendedName>
</protein>
<proteinExistence type="predicted"/>